<proteinExistence type="predicted"/>
<dbReference type="Proteomes" id="UP000823388">
    <property type="component" value="Chromosome 9K"/>
</dbReference>
<feature type="compositionally biased region" description="Low complexity" evidence="1">
    <location>
        <begin position="75"/>
        <end position="87"/>
    </location>
</feature>
<reference evidence="2" key="1">
    <citation type="submission" date="2020-05" db="EMBL/GenBank/DDBJ databases">
        <title>WGS assembly of Panicum virgatum.</title>
        <authorList>
            <person name="Lovell J.T."/>
            <person name="Jenkins J."/>
            <person name="Shu S."/>
            <person name="Juenger T.E."/>
            <person name="Schmutz J."/>
        </authorList>
    </citation>
    <scope>NUCLEOTIDE SEQUENCE</scope>
    <source>
        <strain evidence="2">AP13</strain>
    </source>
</reference>
<evidence type="ECO:0000313" key="2">
    <source>
        <dbReference type="EMBL" id="KAG2555402.1"/>
    </source>
</evidence>
<dbReference type="EMBL" id="CM029053">
    <property type="protein sequence ID" value="KAG2555402.1"/>
    <property type="molecule type" value="Genomic_DNA"/>
</dbReference>
<comment type="caution">
    <text evidence="2">The sequence shown here is derived from an EMBL/GenBank/DDBJ whole genome shotgun (WGS) entry which is preliminary data.</text>
</comment>
<keyword evidence="3" id="KW-1185">Reference proteome</keyword>
<name>A0A8T0P5E0_PANVG</name>
<evidence type="ECO:0000256" key="1">
    <source>
        <dbReference type="SAM" id="MobiDB-lite"/>
    </source>
</evidence>
<gene>
    <name evidence="2" type="ORF">PVAP13_9KG245712</name>
</gene>
<dbReference type="AlphaFoldDB" id="A0A8T0P5E0"/>
<sequence>MGLYPPQTHSIPRTNEVKIATRPYPSIQYHYPPQPAPLTMGNPPPHLSPPESLRWPCRLWPGSPVVLAVAGTGLAVAGTRPGRTSPRARPRSPQPARRARPPEARSDVRVAPPTRHWLRRRPRRALPSFARRCRPRAAVVRRRHLLCCVWPRRKT</sequence>
<organism evidence="2 3">
    <name type="scientific">Panicum virgatum</name>
    <name type="common">Blackwell switchgrass</name>
    <dbReference type="NCBI Taxonomy" id="38727"/>
    <lineage>
        <taxon>Eukaryota</taxon>
        <taxon>Viridiplantae</taxon>
        <taxon>Streptophyta</taxon>
        <taxon>Embryophyta</taxon>
        <taxon>Tracheophyta</taxon>
        <taxon>Spermatophyta</taxon>
        <taxon>Magnoliopsida</taxon>
        <taxon>Liliopsida</taxon>
        <taxon>Poales</taxon>
        <taxon>Poaceae</taxon>
        <taxon>PACMAD clade</taxon>
        <taxon>Panicoideae</taxon>
        <taxon>Panicodae</taxon>
        <taxon>Paniceae</taxon>
        <taxon>Panicinae</taxon>
        <taxon>Panicum</taxon>
        <taxon>Panicum sect. Hiantes</taxon>
    </lineage>
</organism>
<evidence type="ECO:0000313" key="3">
    <source>
        <dbReference type="Proteomes" id="UP000823388"/>
    </source>
</evidence>
<accession>A0A8T0P5E0</accession>
<protein>
    <submittedName>
        <fullName evidence="2">Uncharacterized protein</fullName>
    </submittedName>
</protein>
<feature type="region of interest" description="Disordered" evidence="1">
    <location>
        <begin position="75"/>
        <end position="110"/>
    </location>
</feature>